<gene>
    <name evidence="2" type="ORF">RDI58_024279</name>
</gene>
<reference evidence="2 3" key="1">
    <citation type="submission" date="2024-02" db="EMBL/GenBank/DDBJ databases">
        <title>de novo genome assembly of Solanum bulbocastanum strain 11H21.</title>
        <authorList>
            <person name="Hosaka A.J."/>
        </authorList>
    </citation>
    <scope>NUCLEOTIDE SEQUENCE [LARGE SCALE GENOMIC DNA]</scope>
    <source>
        <tissue evidence="2">Young leaves</tissue>
    </source>
</reference>
<sequence>MTVTDVMKESSSTFNKGDEKNGGPNIVVGDEILSGEDPFTTTPQTIDDAATRVSSTTTPINTTNPSTIDPTTIDLVTADPTNADPNEIKIVGDDDEDYGSDVHEEVRELRAKKKTFRKRKRNERVPTDTKEVYRARIDLNFDETETGKISFEERLGDDEQAIYTDNVEIDENECCDEDEHYSSADSSDSSKVSLHRRVDISRRGRA</sequence>
<feature type="compositionally biased region" description="Polar residues" evidence="1">
    <location>
        <begin position="1"/>
        <end position="15"/>
    </location>
</feature>
<evidence type="ECO:0000256" key="1">
    <source>
        <dbReference type="SAM" id="MobiDB-lite"/>
    </source>
</evidence>
<evidence type="ECO:0000313" key="2">
    <source>
        <dbReference type="EMBL" id="KAK6777561.1"/>
    </source>
</evidence>
<evidence type="ECO:0000313" key="3">
    <source>
        <dbReference type="Proteomes" id="UP001371456"/>
    </source>
</evidence>
<keyword evidence="3" id="KW-1185">Reference proteome</keyword>
<feature type="region of interest" description="Disordered" evidence="1">
    <location>
        <begin position="52"/>
        <end position="98"/>
    </location>
</feature>
<dbReference type="Proteomes" id="UP001371456">
    <property type="component" value="Unassembled WGS sequence"/>
</dbReference>
<comment type="caution">
    <text evidence="2">The sequence shown here is derived from an EMBL/GenBank/DDBJ whole genome shotgun (WGS) entry which is preliminary data.</text>
</comment>
<name>A0AAN8T5J6_SOLBU</name>
<feature type="compositionally biased region" description="Low complexity" evidence="1">
    <location>
        <begin position="54"/>
        <end position="74"/>
    </location>
</feature>
<dbReference type="AlphaFoldDB" id="A0AAN8T5J6"/>
<proteinExistence type="predicted"/>
<accession>A0AAN8T5J6</accession>
<organism evidence="2 3">
    <name type="scientific">Solanum bulbocastanum</name>
    <name type="common">Wild potato</name>
    <dbReference type="NCBI Taxonomy" id="147425"/>
    <lineage>
        <taxon>Eukaryota</taxon>
        <taxon>Viridiplantae</taxon>
        <taxon>Streptophyta</taxon>
        <taxon>Embryophyta</taxon>
        <taxon>Tracheophyta</taxon>
        <taxon>Spermatophyta</taxon>
        <taxon>Magnoliopsida</taxon>
        <taxon>eudicotyledons</taxon>
        <taxon>Gunneridae</taxon>
        <taxon>Pentapetalae</taxon>
        <taxon>asterids</taxon>
        <taxon>lamiids</taxon>
        <taxon>Solanales</taxon>
        <taxon>Solanaceae</taxon>
        <taxon>Solanoideae</taxon>
        <taxon>Solaneae</taxon>
        <taxon>Solanum</taxon>
    </lineage>
</organism>
<protein>
    <submittedName>
        <fullName evidence="2">Uncharacterized protein</fullName>
    </submittedName>
</protein>
<feature type="region of interest" description="Disordered" evidence="1">
    <location>
        <begin position="1"/>
        <end position="25"/>
    </location>
</feature>
<feature type="region of interest" description="Disordered" evidence="1">
    <location>
        <begin position="176"/>
        <end position="206"/>
    </location>
</feature>
<feature type="compositionally biased region" description="Basic and acidic residues" evidence="1">
    <location>
        <begin position="196"/>
        <end position="206"/>
    </location>
</feature>
<dbReference type="EMBL" id="JBANQN010000010">
    <property type="protein sequence ID" value="KAK6777561.1"/>
    <property type="molecule type" value="Genomic_DNA"/>
</dbReference>